<keyword evidence="2" id="KW-1185">Reference proteome</keyword>
<dbReference type="RefSeq" id="WP_259841683.1">
    <property type="nucleotide sequence ID" value="NZ_JAOAMU010000009.1"/>
</dbReference>
<dbReference type="InterPro" id="IPR014729">
    <property type="entry name" value="Rossmann-like_a/b/a_fold"/>
</dbReference>
<protein>
    <submittedName>
        <fullName evidence="1">N-acetyl sugar amidotransferase</fullName>
    </submittedName>
</protein>
<organism evidence="1 2">
    <name type="scientific">Chryseobacterium herbae</name>
    <dbReference type="NCBI Taxonomy" id="2976476"/>
    <lineage>
        <taxon>Bacteria</taxon>
        <taxon>Pseudomonadati</taxon>
        <taxon>Bacteroidota</taxon>
        <taxon>Flavobacteriia</taxon>
        <taxon>Flavobacteriales</taxon>
        <taxon>Weeksellaceae</taxon>
        <taxon>Chryseobacterium group</taxon>
        <taxon>Chryseobacterium</taxon>
    </lineage>
</organism>
<evidence type="ECO:0000313" key="1">
    <source>
        <dbReference type="EMBL" id="MCT2564655.1"/>
    </source>
</evidence>
<name>A0ABT2J281_9FLAO</name>
<dbReference type="NCBIfam" id="TIGR03573">
    <property type="entry name" value="WbuX"/>
    <property type="match status" value="1"/>
</dbReference>
<dbReference type="CDD" id="cd01996">
    <property type="entry name" value="AANH_WbpG-like"/>
    <property type="match status" value="1"/>
</dbReference>
<dbReference type="SUPFAM" id="SSF52402">
    <property type="entry name" value="Adenine nucleotide alpha hydrolases-like"/>
    <property type="match status" value="1"/>
</dbReference>
<reference evidence="1 2" key="1">
    <citation type="submission" date="2022-09" db="EMBL/GenBank/DDBJ databases">
        <title>Chryseobacterium oleae sp.nov., isolated from the inter-root soil of Pyrola calliantha H. Andr. in Tibet.</title>
        <authorList>
            <person name="Li Z."/>
        </authorList>
    </citation>
    <scope>NUCLEOTIDE SEQUENCE [LARGE SCALE GENOMIC DNA]</scope>
    <source>
        <strain evidence="2">pc1-10</strain>
    </source>
</reference>
<dbReference type="Proteomes" id="UP001525566">
    <property type="component" value="Unassembled WGS sequence"/>
</dbReference>
<proteinExistence type="predicted"/>
<comment type="caution">
    <text evidence="1">The sequence shown here is derived from an EMBL/GenBank/DDBJ whole genome shotgun (WGS) entry which is preliminary data.</text>
</comment>
<dbReference type="InterPro" id="IPR020022">
    <property type="entry name" value="N-acetyl_sugar_amidoTrfase"/>
</dbReference>
<dbReference type="Gene3D" id="3.40.50.620">
    <property type="entry name" value="HUPs"/>
    <property type="match status" value="1"/>
</dbReference>
<dbReference type="EMBL" id="JAOAMU010000009">
    <property type="protein sequence ID" value="MCT2564655.1"/>
    <property type="molecule type" value="Genomic_DNA"/>
</dbReference>
<accession>A0ABT2J281</accession>
<evidence type="ECO:0000313" key="2">
    <source>
        <dbReference type="Proteomes" id="UP001525566"/>
    </source>
</evidence>
<sequence>MKNSEKSVQVCVNCIMDTTDETIIFDEKGVCDYCGNYYNNILPNWHPNEEGEQEIQKVIDKIKAEGKGKDYDCIIGISGGLDSSYLVYLAVEKWGLRPMLYHVDAGWNSDVSTNNIKNLVDGLGLDLYTDVINWEEMKDLQRAFIKSQVPDIDTPQDLVFFSSLYNYCAKNGIKYILTGGNFSTECVREPLHWGAYYQTDMKYVNDIHKKFGERKLKTFPRCDIFKYKIQYRLVNGVRVVKPLDHTRFIKKEAEDLLEEKFGWQRYQHKHHESRFTRFYEAFWLPRKFGFDKRKNHLSSLVLTGQLTREAALDRVSRSELPEDELMKEFEYVAKKLDFTVDELWGYFNGPNKSFKDYKNNYKLIQLGTKVMQLLGLEKRAFK</sequence>
<gene>
    <name evidence="1" type="ORF">N0B48_22380</name>
</gene>